<dbReference type="EMBL" id="LAVV01009001">
    <property type="protein sequence ID" value="KNZ51450.1"/>
    <property type="molecule type" value="Genomic_DNA"/>
</dbReference>
<name>A0A0L6UUC3_9BASI</name>
<keyword evidence="2" id="KW-1185">Reference proteome</keyword>
<proteinExistence type="predicted"/>
<sequence>MKDQGDWGLDIGEQIIQRTWDGQVDKLSGILHGIQLLRDNDQKIIKGGNKICFELQNFLFKQVDHIYMQKMISGEAFREFFQSKITLEIAASNMIHTTAYSDYLIFKNLACDYPFTKMMKLQELRNQDPNYVQIEKVVQQLISIFKDDDDVLLKNIWRLTSFFLLDFIQTHYGLENFEPDKGVKFEEKMSLMSSSFQLEEELNNIYWYIKEEEINGRKLP</sequence>
<evidence type="ECO:0000313" key="1">
    <source>
        <dbReference type="EMBL" id="KNZ51450.1"/>
    </source>
</evidence>
<dbReference type="OrthoDB" id="10680236at2759"/>
<organism evidence="1 2">
    <name type="scientific">Puccinia sorghi</name>
    <dbReference type="NCBI Taxonomy" id="27349"/>
    <lineage>
        <taxon>Eukaryota</taxon>
        <taxon>Fungi</taxon>
        <taxon>Dikarya</taxon>
        <taxon>Basidiomycota</taxon>
        <taxon>Pucciniomycotina</taxon>
        <taxon>Pucciniomycetes</taxon>
        <taxon>Pucciniales</taxon>
        <taxon>Pucciniaceae</taxon>
        <taxon>Puccinia</taxon>
    </lineage>
</organism>
<accession>A0A0L6UUC3</accession>
<reference evidence="1 2" key="1">
    <citation type="submission" date="2015-08" db="EMBL/GenBank/DDBJ databases">
        <title>Next Generation Sequencing and Analysis of the Genome of Puccinia sorghi L Schw, the Causal Agent of Maize Common Rust.</title>
        <authorList>
            <person name="Rochi L."/>
            <person name="Burguener G."/>
            <person name="Darino M."/>
            <person name="Turjanski A."/>
            <person name="Kreff E."/>
            <person name="Dieguez M.J."/>
            <person name="Sacco F."/>
        </authorList>
    </citation>
    <scope>NUCLEOTIDE SEQUENCE [LARGE SCALE GENOMIC DNA]</scope>
    <source>
        <strain evidence="1 2">RO10H11247</strain>
    </source>
</reference>
<dbReference type="VEuPathDB" id="FungiDB:VP01_394g5"/>
<protein>
    <submittedName>
        <fullName evidence="1">Uncharacterized protein</fullName>
    </submittedName>
</protein>
<gene>
    <name evidence="1" type="ORF">VP01_394g5</name>
</gene>
<comment type="caution">
    <text evidence="1">The sequence shown here is derived from an EMBL/GenBank/DDBJ whole genome shotgun (WGS) entry which is preliminary data.</text>
</comment>
<evidence type="ECO:0000313" key="2">
    <source>
        <dbReference type="Proteomes" id="UP000037035"/>
    </source>
</evidence>
<dbReference type="AlphaFoldDB" id="A0A0L6UUC3"/>
<dbReference type="Proteomes" id="UP000037035">
    <property type="component" value="Unassembled WGS sequence"/>
</dbReference>